<evidence type="ECO:0000256" key="1">
    <source>
        <dbReference type="SAM" id="MobiDB-lite"/>
    </source>
</evidence>
<sequence>MVTRPRVDEARRPTAPAPSGTDPSRSTEGRGRDDRTCPTGAEEMSRAECEARLSVLLRCT</sequence>
<dbReference type="EMBL" id="BAAAYR010000001">
    <property type="protein sequence ID" value="GAA3558983.1"/>
    <property type="molecule type" value="Genomic_DNA"/>
</dbReference>
<name>A0ABP6X1X1_9ACTN</name>
<evidence type="ECO:0000313" key="3">
    <source>
        <dbReference type="Proteomes" id="UP001500767"/>
    </source>
</evidence>
<dbReference type="Proteomes" id="UP001500767">
    <property type="component" value="Unassembled WGS sequence"/>
</dbReference>
<comment type="caution">
    <text evidence="2">The sequence shown here is derived from an EMBL/GenBank/DDBJ whole genome shotgun (WGS) entry which is preliminary data.</text>
</comment>
<evidence type="ECO:0000313" key="2">
    <source>
        <dbReference type="EMBL" id="GAA3558983.1"/>
    </source>
</evidence>
<gene>
    <name evidence="2" type="ORF">GCM10022197_12930</name>
</gene>
<feature type="compositionally biased region" description="Basic and acidic residues" evidence="1">
    <location>
        <begin position="25"/>
        <end position="36"/>
    </location>
</feature>
<feature type="region of interest" description="Disordered" evidence="1">
    <location>
        <begin position="1"/>
        <end position="47"/>
    </location>
</feature>
<keyword evidence="3" id="KW-1185">Reference proteome</keyword>
<accession>A0ABP6X1X1</accession>
<feature type="compositionally biased region" description="Basic and acidic residues" evidence="1">
    <location>
        <begin position="1"/>
        <end position="12"/>
    </location>
</feature>
<proteinExistence type="predicted"/>
<protein>
    <submittedName>
        <fullName evidence="2">Uncharacterized protein</fullName>
    </submittedName>
</protein>
<organism evidence="2 3">
    <name type="scientific">Microlunatus spumicola</name>
    <dbReference type="NCBI Taxonomy" id="81499"/>
    <lineage>
        <taxon>Bacteria</taxon>
        <taxon>Bacillati</taxon>
        <taxon>Actinomycetota</taxon>
        <taxon>Actinomycetes</taxon>
        <taxon>Propionibacteriales</taxon>
        <taxon>Propionibacteriaceae</taxon>
        <taxon>Microlunatus</taxon>
    </lineage>
</organism>
<reference evidence="3" key="1">
    <citation type="journal article" date="2019" name="Int. J. Syst. Evol. Microbiol.">
        <title>The Global Catalogue of Microorganisms (GCM) 10K type strain sequencing project: providing services to taxonomists for standard genome sequencing and annotation.</title>
        <authorList>
            <consortium name="The Broad Institute Genomics Platform"/>
            <consortium name="The Broad Institute Genome Sequencing Center for Infectious Disease"/>
            <person name="Wu L."/>
            <person name="Ma J."/>
        </authorList>
    </citation>
    <scope>NUCLEOTIDE SEQUENCE [LARGE SCALE GENOMIC DNA]</scope>
    <source>
        <strain evidence="3">JCM 16540</strain>
    </source>
</reference>